<evidence type="ECO:0000313" key="3">
    <source>
        <dbReference type="Proteomes" id="UP001328107"/>
    </source>
</evidence>
<dbReference type="Proteomes" id="UP001328107">
    <property type="component" value="Unassembled WGS sequence"/>
</dbReference>
<evidence type="ECO:0000313" key="2">
    <source>
        <dbReference type="EMBL" id="GMR54517.1"/>
    </source>
</evidence>
<keyword evidence="3" id="KW-1185">Reference proteome</keyword>
<evidence type="ECO:0000256" key="1">
    <source>
        <dbReference type="SAM" id="MobiDB-lite"/>
    </source>
</evidence>
<dbReference type="AlphaFoldDB" id="A0AAN5D2G6"/>
<feature type="non-terminal residue" evidence="2">
    <location>
        <position position="1"/>
    </location>
</feature>
<protein>
    <submittedName>
        <fullName evidence="2">Uncharacterized protein</fullName>
    </submittedName>
</protein>
<proteinExistence type="predicted"/>
<accession>A0AAN5D2G6</accession>
<dbReference type="EMBL" id="BTRK01000005">
    <property type="protein sequence ID" value="GMR54517.1"/>
    <property type="molecule type" value="Genomic_DNA"/>
</dbReference>
<name>A0AAN5D2G6_9BILA</name>
<gene>
    <name evidence="2" type="ORF">PMAYCL1PPCAC_24712</name>
</gene>
<reference evidence="3" key="1">
    <citation type="submission" date="2022-10" db="EMBL/GenBank/DDBJ databases">
        <title>Genome assembly of Pristionchus species.</title>
        <authorList>
            <person name="Yoshida K."/>
            <person name="Sommer R.J."/>
        </authorList>
    </citation>
    <scope>NUCLEOTIDE SEQUENCE [LARGE SCALE GENOMIC DNA]</scope>
    <source>
        <strain evidence="3">RS5460</strain>
    </source>
</reference>
<feature type="compositionally biased region" description="Polar residues" evidence="1">
    <location>
        <begin position="87"/>
        <end position="98"/>
    </location>
</feature>
<feature type="region of interest" description="Disordered" evidence="1">
    <location>
        <begin position="68"/>
        <end position="98"/>
    </location>
</feature>
<sequence>SSSSSSSYSEQDRRNGQNSCVVRHPVGPILKSLSSLLTLDFDRRFYLPSDGEAEMRCPLICHSHSLRNDRPRRSRVKERGPRASPNCPYTHSQEVSID</sequence>
<comment type="caution">
    <text evidence="2">The sequence shown here is derived from an EMBL/GenBank/DDBJ whole genome shotgun (WGS) entry which is preliminary data.</text>
</comment>
<feature type="compositionally biased region" description="Basic and acidic residues" evidence="1">
    <location>
        <begin position="68"/>
        <end position="81"/>
    </location>
</feature>
<organism evidence="2 3">
    <name type="scientific">Pristionchus mayeri</name>
    <dbReference type="NCBI Taxonomy" id="1317129"/>
    <lineage>
        <taxon>Eukaryota</taxon>
        <taxon>Metazoa</taxon>
        <taxon>Ecdysozoa</taxon>
        <taxon>Nematoda</taxon>
        <taxon>Chromadorea</taxon>
        <taxon>Rhabditida</taxon>
        <taxon>Rhabditina</taxon>
        <taxon>Diplogasteromorpha</taxon>
        <taxon>Diplogasteroidea</taxon>
        <taxon>Neodiplogasteridae</taxon>
        <taxon>Pristionchus</taxon>
    </lineage>
</organism>
<feature type="region of interest" description="Disordered" evidence="1">
    <location>
        <begin position="1"/>
        <end position="23"/>
    </location>
</feature>